<keyword evidence="3" id="KW-1185">Reference proteome</keyword>
<keyword evidence="1" id="KW-0472">Membrane</keyword>
<feature type="transmembrane region" description="Helical" evidence="1">
    <location>
        <begin position="6"/>
        <end position="30"/>
    </location>
</feature>
<evidence type="ECO:0000313" key="3">
    <source>
        <dbReference type="Proteomes" id="UP001209878"/>
    </source>
</evidence>
<reference evidence="2" key="1">
    <citation type="journal article" date="2023" name="Mol. Biol. Evol.">
        <title>Third-Generation Sequencing Reveals the Adaptive Role of the Epigenome in Three Deep-Sea Polychaetes.</title>
        <authorList>
            <person name="Perez M."/>
            <person name="Aroh O."/>
            <person name="Sun Y."/>
            <person name="Lan Y."/>
            <person name="Juniper S.K."/>
            <person name="Young C.R."/>
            <person name="Angers B."/>
            <person name="Qian P.Y."/>
        </authorList>
    </citation>
    <scope>NUCLEOTIDE SEQUENCE</scope>
    <source>
        <strain evidence="2">R07B-5</strain>
    </source>
</reference>
<dbReference type="Pfam" id="PF15879">
    <property type="entry name" value="MWFE"/>
    <property type="match status" value="1"/>
</dbReference>
<keyword evidence="1" id="KW-1133">Transmembrane helix</keyword>
<dbReference type="Proteomes" id="UP001209878">
    <property type="component" value="Unassembled WGS sequence"/>
</dbReference>
<organism evidence="2 3">
    <name type="scientific">Ridgeia piscesae</name>
    <name type="common">Tubeworm</name>
    <dbReference type="NCBI Taxonomy" id="27915"/>
    <lineage>
        <taxon>Eukaryota</taxon>
        <taxon>Metazoa</taxon>
        <taxon>Spiralia</taxon>
        <taxon>Lophotrochozoa</taxon>
        <taxon>Annelida</taxon>
        <taxon>Polychaeta</taxon>
        <taxon>Sedentaria</taxon>
        <taxon>Canalipalpata</taxon>
        <taxon>Sabellida</taxon>
        <taxon>Siboglinidae</taxon>
        <taxon>Ridgeia</taxon>
    </lineage>
</organism>
<gene>
    <name evidence="2" type="ORF">NP493_360g03059</name>
</gene>
<sequence>MWYEILPTIGLVYICLAVPPYAAMGLNWLLLNGKTAGRFWENHPQDFHLYLRDRRITGSEYKPRGLEGIPEQK</sequence>
<dbReference type="AlphaFoldDB" id="A0AAD9L3P3"/>
<name>A0AAD9L3P3_RIDPI</name>
<dbReference type="EMBL" id="JAODUO010000359">
    <property type="protein sequence ID" value="KAK2182316.1"/>
    <property type="molecule type" value="Genomic_DNA"/>
</dbReference>
<evidence type="ECO:0008006" key="4">
    <source>
        <dbReference type="Google" id="ProtNLM"/>
    </source>
</evidence>
<comment type="caution">
    <text evidence="2">The sequence shown here is derived from an EMBL/GenBank/DDBJ whole genome shotgun (WGS) entry which is preliminary data.</text>
</comment>
<accession>A0AAD9L3P3</accession>
<proteinExistence type="predicted"/>
<dbReference type="InterPro" id="IPR017384">
    <property type="entry name" value="NADH_Ub_cplx-1_asu_su-1"/>
</dbReference>
<evidence type="ECO:0000256" key="1">
    <source>
        <dbReference type="SAM" id="Phobius"/>
    </source>
</evidence>
<protein>
    <recommendedName>
        <fullName evidence="4">NADH dehydrogenase [ubiquinone] 1 alpha subcomplex subunit 1</fullName>
    </recommendedName>
</protein>
<evidence type="ECO:0000313" key="2">
    <source>
        <dbReference type="EMBL" id="KAK2182316.1"/>
    </source>
</evidence>
<keyword evidence="1" id="KW-0812">Transmembrane</keyword>